<protein>
    <recommendedName>
        <fullName evidence="1">DUF4062 domain-containing protein</fullName>
    </recommendedName>
</protein>
<gene>
    <name evidence="2" type="ORF">S01H1_48951</name>
</gene>
<comment type="caution">
    <text evidence="2">The sequence shown here is derived from an EMBL/GenBank/DDBJ whole genome shotgun (WGS) entry which is preliminary data.</text>
</comment>
<reference evidence="2" key="1">
    <citation type="journal article" date="2014" name="Front. Microbiol.">
        <title>High frequency of phylogenetically diverse reductive dehalogenase-homologous genes in deep subseafloor sedimentary metagenomes.</title>
        <authorList>
            <person name="Kawai M."/>
            <person name="Futagami T."/>
            <person name="Toyoda A."/>
            <person name="Takaki Y."/>
            <person name="Nishi S."/>
            <person name="Hori S."/>
            <person name="Arai W."/>
            <person name="Tsubouchi T."/>
            <person name="Morono Y."/>
            <person name="Uchiyama I."/>
            <person name="Ito T."/>
            <person name="Fujiyama A."/>
            <person name="Inagaki F."/>
            <person name="Takami H."/>
        </authorList>
    </citation>
    <scope>NUCLEOTIDE SEQUENCE</scope>
    <source>
        <strain evidence="2">Expedition CK06-06</strain>
    </source>
</reference>
<dbReference type="InterPro" id="IPR025139">
    <property type="entry name" value="DUF4062"/>
</dbReference>
<sequence length="88" mass="9840">MSQKRVFLGSTSSDLKDVRAELRQLIPTLGFKVICFEDPEFKKLPGKSAHDMCLDNVPDCDIHVLIINENFGDEYRGADPDLNGKSVT</sequence>
<proteinExistence type="predicted"/>
<dbReference type="EMBL" id="BARS01031457">
    <property type="protein sequence ID" value="GAG18346.1"/>
    <property type="molecule type" value="Genomic_DNA"/>
</dbReference>
<accession>X0X007</accession>
<dbReference type="Pfam" id="PF13271">
    <property type="entry name" value="DUF4062"/>
    <property type="match status" value="1"/>
</dbReference>
<name>X0X007_9ZZZZ</name>
<feature type="domain" description="DUF4062" evidence="1">
    <location>
        <begin position="5"/>
        <end position="88"/>
    </location>
</feature>
<evidence type="ECO:0000259" key="1">
    <source>
        <dbReference type="Pfam" id="PF13271"/>
    </source>
</evidence>
<organism evidence="2">
    <name type="scientific">marine sediment metagenome</name>
    <dbReference type="NCBI Taxonomy" id="412755"/>
    <lineage>
        <taxon>unclassified sequences</taxon>
        <taxon>metagenomes</taxon>
        <taxon>ecological metagenomes</taxon>
    </lineage>
</organism>
<feature type="non-terminal residue" evidence="2">
    <location>
        <position position="88"/>
    </location>
</feature>
<dbReference type="AlphaFoldDB" id="X0X007"/>
<evidence type="ECO:0000313" key="2">
    <source>
        <dbReference type="EMBL" id="GAG18346.1"/>
    </source>
</evidence>